<evidence type="ECO:0000256" key="2">
    <source>
        <dbReference type="RuleBase" id="RU003876"/>
    </source>
</evidence>
<feature type="region of interest" description="Disordered" evidence="4">
    <location>
        <begin position="187"/>
        <end position="225"/>
    </location>
</feature>
<gene>
    <name evidence="5" type="ORF">BGZ80_007727</name>
</gene>
<evidence type="ECO:0000256" key="1">
    <source>
        <dbReference type="ARBA" id="ARBA00009947"/>
    </source>
</evidence>
<dbReference type="OrthoDB" id="19419at2759"/>
<proteinExistence type="inferred from homology"/>
<dbReference type="InterPro" id="IPR002164">
    <property type="entry name" value="NAP_family"/>
</dbReference>
<evidence type="ECO:0000256" key="3">
    <source>
        <dbReference type="SAM" id="Coils"/>
    </source>
</evidence>
<dbReference type="SUPFAM" id="SSF143113">
    <property type="entry name" value="NAP-like"/>
    <property type="match status" value="1"/>
</dbReference>
<dbReference type="GO" id="GO:0006334">
    <property type="term" value="P:nucleosome assembly"/>
    <property type="evidence" value="ECO:0007669"/>
    <property type="project" value="InterPro"/>
</dbReference>
<evidence type="ECO:0000313" key="6">
    <source>
        <dbReference type="Proteomes" id="UP000703661"/>
    </source>
</evidence>
<name>A0A9P6N415_9FUNG</name>
<reference evidence="5" key="1">
    <citation type="journal article" date="2020" name="Fungal Divers.">
        <title>Resolving the Mortierellaceae phylogeny through synthesis of multi-gene phylogenetics and phylogenomics.</title>
        <authorList>
            <person name="Vandepol N."/>
            <person name="Liber J."/>
            <person name="Desiro A."/>
            <person name="Na H."/>
            <person name="Kennedy M."/>
            <person name="Barry K."/>
            <person name="Grigoriev I.V."/>
            <person name="Miller A.N."/>
            <person name="O'Donnell K."/>
            <person name="Stajich J.E."/>
            <person name="Bonito G."/>
        </authorList>
    </citation>
    <scope>NUCLEOTIDE SEQUENCE</scope>
    <source>
        <strain evidence="5">NRRL 2769</strain>
    </source>
</reference>
<dbReference type="EMBL" id="JAAAID010000040">
    <property type="protein sequence ID" value="KAG0023853.1"/>
    <property type="molecule type" value="Genomic_DNA"/>
</dbReference>
<feature type="coiled-coil region" evidence="3">
    <location>
        <begin position="9"/>
        <end position="36"/>
    </location>
</feature>
<dbReference type="Proteomes" id="UP000703661">
    <property type="component" value="Unassembled WGS sequence"/>
</dbReference>
<dbReference type="GO" id="GO:0005634">
    <property type="term" value="C:nucleus"/>
    <property type="evidence" value="ECO:0007669"/>
    <property type="project" value="InterPro"/>
</dbReference>
<comment type="caution">
    <text evidence="5">The sequence shown here is derived from an EMBL/GenBank/DDBJ whole genome shotgun (WGS) entry which is preliminary data.</text>
</comment>
<keyword evidence="6" id="KW-1185">Reference proteome</keyword>
<dbReference type="InterPro" id="IPR037231">
    <property type="entry name" value="NAP-like_sf"/>
</dbReference>
<dbReference type="Gene3D" id="1.20.5.1500">
    <property type="match status" value="1"/>
</dbReference>
<dbReference type="Gene3D" id="3.30.1120.90">
    <property type="entry name" value="Nucleosome assembly protein"/>
    <property type="match status" value="1"/>
</dbReference>
<feature type="compositionally biased region" description="Acidic residues" evidence="4">
    <location>
        <begin position="191"/>
        <end position="216"/>
    </location>
</feature>
<evidence type="ECO:0000256" key="4">
    <source>
        <dbReference type="SAM" id="MobiDB-lite"/>
    </source>
</evidence>
<keyword evidence="3" id="KW-0175">Coiled coil</keyword>
<evidence type="ECO:0008006" key="7">
    <source>
        <dbReference type="Google" id="ProtNLM"/>
    </source>
</evidence>
<organism evidence="5 6">
    <name type="scientific">Entomortierella chlamydospora</name>
    <dbReference type="NCBI Taxonomy" id="101097"/>
    <lineage>
        <taxon>Eukaryota</taxon>
        <taxon>Fungi</taxon>
        <taxon>Fungi incertae sedis</taxon>
        <taxon>Mucoromycota</taxon>
        <taxon>Mortierellomycotina</taxon>
        <taxon>Mortierellomycetes</taxon>
        <taxon>Mortierellales</taxon>
        <taxon>Mortierellaceae</taxon>
        <taxon>Entomortierella</taxon>
    </lineage>
</organism>
<evidence type="ECO:0000313" key="5">
    <source>
        <dbReference type="EMBL" id="KAG0023853.1"/>
    </source>
</evidence>
<dbReference type="AlphaFoldDB" id="A0A9P6N415"/>
<dbReference type="Pfam" id="PF00956">
    <property type="entry name" value="NAP"/>
    <property type="match status" value="1"/>
</dbReference>
<accession>A0A9P6N415</accession>
<sequence>MAEVDHAALEAVQEEIEALAKLTEDAELEIALKRNELMTPVFEKRREIIAKIPKFWPTVLQLSDAFSTLIEEHDLPVLEHLTDVWVKNDPKDARLFDIVFTFSENPYFTNKEVIKRVLVRKDEDGEDEPYGADFKIDWKEGKDLTNLKRKKDEESSPSSFFEWFNDEDVNLAQFIVQDFFPEALSIYTNGGEDDFGDDQSEDLEDEEDEDEEEEEEEHPKKKSKK</sequence>
<comment type="similarity">
    <text evidence="1 2">Belongs to the nucleosome assembly protein (NAP) family.</text>
</comment>
<dbReference type="PANTHER" id="PTHR11875">
    <property type="entry name" value="TESTIS-SPECIFIC Y-ENCODED PROTEIN"/>
    <property type="match status" value="1"/>
</dbReference>
<protein>
    <recommendedName>
        <fullName evidence="7">Nap family protein</fullName>
    </recommendedName>
</protein>